<reference evidence="1 2" key="1">
    <citation type="submission" date="2015-07" db="EMBL/GenBank/DDBJ databases">
        <authorList>
            <consortium name="Pathogen Informatics"/>
        </authorList>
    </citation>
    <scope>NUCLEOTIDE SEQUENCE [LARGE SCALE GENOMIC DNA]</scope>
    <source>
        <strain evidence="1 2">A51</strain>
    </source>
</reference>
<name>A0A655QXY8_VIBCL</name>
<protein>
    <submittedName>
        <fullName evidence="1">Uncharacterized protein</fullName>
    </submittedName>
</protein>
<dbReference type="AlphaFoldDB" id="A0A655QXY8"/>
<evidence type="ECO:0000313" key="1">
    <source>
        <dbReference type="EMBL" id="CSA68573.1"/>
    </source>
</evidence>
<proteinExistence type="predicted"/>
<organism evidence="1 2">
    <name type="scientific">Vibrio cholerae</name>
    <dbReference type="NCBI Taxonomy" id="666"/>
    <lineage>
        <taxon>Bacteria</taxon>
        <taxon>Pseudomonadati</taxon>
        <taxon>Pseudomonadota</taxon>
        <taxon>Gammaproteobacteria</taxon>
        <taxon>Vibrionales</taxon>
        <taxon>Vibrionaceae</taxon>
        <taxon>Vibrio</taxon>
    </lineage>
</organism>
<accession>A0A655QXY8</accession>
<gene>
    <name evidence="1" type="ORF">ERS013165_02174</name>
</gene>
<dbReference type="EMBL" id="CWOW01000010">
    <property type="protein sequence ID" value="CSA68573.1"/>
    <property type="molecule type" value="Genomic_DNA"/>
</dbReference>
<sequence length="69" mass="8145">MGLWKTNFTQTIKRSIFIITIKKISRCLLRWVLNVSVRLLRGHGFSRMAMKPSPMKQDYSFMMICLMSC</sequence>
<dbReference type="Proteomes" id="UP000044806">
    <property type="component" value="Unassembled WGS sequence"/>
</dbReference>
<evidence type="ECO:0000313" key="2">
    <source>
        <dbReference type="Proteomes" id="UP000044806"/>
    </source>
</evidence>